<evidence type="ECO:0000313" key="3">
    <source>
        <dbReference type="Proteomes" id="UP001303046"/>
    </source>
</evidence>
<proteinExistence type="predicted"/>
<keyword evidence="3" id="KW-1185">Reference proteome</keyword>
<sequence length="213" mass="23838">MGNSLLVTPEYTLLQYPAHWALPSRTSGSMETDQDDACAILAGDCSRLRIYDAKTVFTVVSCSDLHALLGAVERIKFHVIFWKRPRARGTTGLRTCAERASKPLTTNLDRISKTAKKLMERRRTLRLGPSASNIEWQRKILDVRRSTKKNKSKVRSNTKKNKSKEVDRSRRIPSSTPVLTPITATGVAPPRILSSEVRLVIKSMKPGTIPDLI</sequence>
<feature type="compositionally biased region" description="Basic residues" evidence="1">
    <location>
        <begin position="146"/>
        <end position="162"/>
    </location>
</feature>
<accession>A0ABR1EWK5</accession>
<feature type="region of interest" description="Disordered" evidence="1">
    <location>
        <begin position="145"/>
        <end position="183"/>
    </location>
</feature>
<protein>
    <submittedName>
        <fullName evidence="2">Uncharacterized protein</fullName>
    </submittedName>
</protein>
<gene>
    <name evidence="2" type="primary">Necator_chrX.g26076</name>
    <name evidence="2" type="ORF">RB195_025910</name>
</gene>
<name>A0ABR1EWK5_NECAM</name>
<organism evidence="2 3">
    <name type="scientific">Necator americanus</name>
    <name type="common">Human hookworm</name>
    <dbReference type="NCBI Taxonomy" id="51031"/>
    <lineage>
        <taxon>Eukaryota</taxon>
        <taxon>Metazoa</taxon>
        <taxon>Ecdysozoa</taxon>
        <taxon>Nematoda</taxon>
        <taxon>Chromadorea</taxon>
        <taxon>Rhabditida</taxon>
        <taxon>Rhabditina</taxon>
        <taxon>Rhabditomorpha</taxon>
        <taxon>Strongyloidea</taxon>
        <taxon>Ancylostomatidae</taxon>
        <taxon>Bunostominae</taxon>
        <taxon>Necator</taxon>
    </lineage>
</organism>
<evidence type="ECO:0000313" key="2">
    <source>
        <dbReference type="EMBL" id="KAK6766301.1"/>
    </source>
</evidence>
<comment type="caution">
    <text evidence="2">The sequence shown here is derived from an EMBL/GenBank/DDBJ whole genome shotgun (WGS) entry which is preliminary data.</text>
</comment>
<dbReference type="EMBL" id="JAVFWL010000006">
    <property type="protein sequence ID" value="KAK6766301.1"/>
    <property type="molecule type" value="Genomic_DNA"/>
</dbReference>
<dbReference type="Proteomes" id="UP001303046">
    <property type="component" value="Unassembled WGS sequence"/>
</dbReference>
<evidence type="ECO:0000256" key="1">
    <source>
        <dbReference type="SAM" id="MobiDB-lite"/>
    </source>
</evidence>
<reference evidence="2 3" key="1">
    <citation type="submission" date="2023-08" db="EMBL/GenBank/DDBJ databases">
        <title>A Necator americanus chromosomal reference genome.</title>
        <authorList>
            <person name="Ilik V."/>
            <person name="Petrzelkova K.J."/>
            <person name="Pardy F."/>
            <person name="Fuh T."/>
            <person name="Niatou-Singa F.S."/>
            <person name="Gouil Q."/>
            <person name="Baker L."/>
            <person name="Ritchie M.E."/>
            <person name="Jex A.R."/>
            <person name="Gazzola D."/>
            <person name="Li H."/>
            <person name="Toshio Fujiwara R."/>
            <person name="Zhan B."/>
            <person name="Aroian R.V."/>
            <person name="Pafco B."/>
            <person name="Schwarz E.M."/>
        </authorList>
    </citation>
    <scope>NUCLEOTIDE SEQUENCE [LARGE SCALE GENOMIC DNA]</scope>
    <source>
        <strain evidence="2 3">Aroian</strain>
        <tissue evidence="2">Whole animal</tissue>
    </source>
</reference>